<dbReference type="Proteomes" id="UP001163046">
    <property type="component" value="Unassembled WGS sequence"/>
</dbReference>
<feature type="domain" description="Myosin motor" evidence="6">
    <location>
        <begin position="60"/>
        <end position="179"/>
    </location>
</feature>
<dbReference type="InterPro" id="IPR027417">
    <property type="entry name" value="P-loop_NTPase"/>
</dbReference>
<evidence type="ECO:0000256" key="1">
    <source>
        <dbReference type="ARBA" id="ARBA00022741"/>
    </source>
</evidence>
<evidence type="ECO:0000256" key="4">
    <source>
        <dbReference type="ARBA" id="ARBA00023175"/>
    </source>
</evidence>
<dbReference type="Gene3D" id="3.40.850.10">
    <property type="entry name" value="Kinesin motor domain"/>
    <property type="match status" value="1"/>
</dbReference>
<dbReference type="PANTHER" id="PTHR46049:SF5">
    <property type="entry name" value="PLECKSTRIN HOMOLOGY DOMAIN-CONTAINING FAMILY H MEMBER 3"/>
    <property type="match status" value="1"/>
</dbReference>
<name>A0A9W9YGC4_9CNID</name>
<evidence type="ECO:0000259" key="6">
    <source>
        <dbReference type="PROSITE" id="PS51456"/>
    </source>
</evidence>
<dbReference type="OrthoDB" id="5987467at2759"/>
<dbReference type="GO" id="GO:0005524">
    <property type="term" value="F:ATP binding"/>
    <property type="evidence" value="ECO:0007669"/>
    <property type="project" value="UniProtKB-UniRule"/>
</dbReference>
<evidence type="ECO:0000256" key="2">
    <source>
        <dbReference type="ARBA" id="ARBA00022840"/>
    </source>
</evidence>
<dbReference type="PRINTS" id="PR00193">
    <property type="entry name" value="MYOSINHEAVY"/>
</dbReference>
<proteinExistence type="inferred from homology"/>
<reference evidence="7" key="1">
    <citation type="submission" date="2023-01" db="EMBL/GenBank/DDBJ databases">
        <title>Genome assembly of the deep-sea coral Lophelia pertusa.</title>
        <authorList>
            <person name="Herrera S."/>
            <person name="Cordes E."/>
        </authorList>
    </citation>
    <scope>NUCLEOTIDE SEQUENCE</scope>
    <source>
        <strain evidence="7">USNM1676648</strain>
        <tissue evidence="7">Polyp</tissue>
    </source>
</reference>
<dbReference type="PANTHER" id="PTHR46049">
    <property type="entry name" value="AGAP003327-PA"/>
    <property type="match status" value="1"/>
</dbReference>
<keyword evidence="8" id="KW-1185">Reference proteome</keyword>
<accession>A0A9W9YGC4</accession>
<dbReference type="SUPFAM" id="SSF52540">
    <property type="entry name" value="P-loop containing nucleoside triphosphate hydrolases"/>
    <property type="match status" value="1"/>
</dbReference>
<evidence type="ECO:0000313" key="7">
    <source>
        <dbReference type="EMBL" id="KAJ7340289.1"/>
    </source>
</evidence>
<keyword evidence="4 5" id="KW-0505">Motor protein</keyword>
<comment type="similarity">
    <text evidence="5">Belongs to the TRAFAC class myosin-kinesin ATPase superfamily. Myosin family.</text>
</comment>
<evidence type="ECO:0000313" key="8">
    <source>
        <dbReference type="Proteomes" id="UP001163046"/>
    </source>
</evidence>
<sequence>MSNSPAVGSLVWFDGNVGYLLPGKLLSFVGQDVKVQHEEDGQLHIVRANAVIPRHEIDAHGVDNMIKMDDLHVGSILYNIRKRYRRDQIYTYIGSILVAVNPYMHYDIYGPDAVQKYCATSSNSHSPHIFAIGNAAYQTMLRTEHKQAIVINGESGAGKTESTKLLVEFWQLSIKQMEA</sequence>
<dbReference type="GO" id="GO:0003774">
    <property type="term" value="F:cytoskeletal motor activity"/>
    <property type="evidence" value="ECO:0007669"/>
    <property type="project" value="UniProtKB-UniRule"/>
</dbReference>
<dbReference type="Pfam" id="PF00063">
    <property type="entry name" value="Myosin_head"/>
    <property type="match status" value="1"/>
</dbReference>
<keyword evidence="1 5" id="KW-0547">Nucleotide-binding</keyword>
<evidence type="ECO:0000256" key="5">
    <source>
        <dbReference type="PROSITE-ProRule" id="PRU00782"/>
    </source>
</evidence>
<keyword evidence="3 5" id="KW-0518">Myosin</keyword>
<gene>
    <name evidence="7" type="ORF">OS493_003022</name>
</gene>
<dbReference type="InterPro" id="IPR036961">
    <property type="entry name" value="Kinesin_motor_dom_sf"/>
</dbReference>
<organism evidence="7 8">
    <name type="scientific">Desmophyllum pertusum</name>
    <dbReference type="NCBI Taxonomy" id="174260"/>
    <lineage>
        <taxon>Eukaryota</taxon>
        <taxon>Metazoa</taxon>
        <taxon>Cnidaria</taxon>
        <taxon>Anthozoa</taxon>
        <taxon>Hexacorallia</taxon>
        <taxon>Scleractinia</taxon>
        <taxon>Caryophylliina</taxon>
        <taxon>Caryophylliidae</taxon>
        <taxon>Desmophyllum</taxon>
    </lineage>
</organism>
<dbReference type="InterPro" id="IPR001609">
    <property type="entry name" value="Myosin_head_motor_dom-like"/>
</dbReference>
<feature type="binding site" evidence="5">
    <location>
        <begin position="153"/>
        <end position="160"/>
    </location>
    <ligand>
        <name>ATP</name>
        <dbReference type="ChEBI" id="CHEBI:30616"/>
    </ligand>
</feature>
<keyword evidence="2 5" id="KW-0067">ATP-binding</keyword>
<protein>
    <recommendedName>
        <fullName evidence="6">Myosin motor domain-containing protein</fullName>
    </recommendedName>
</protein>
<keyword evidence="5" id="KW-0009">Actin-binding</keyword>
<dbReference type="PROSITE" id="PS51456">
    <property type="entry name" value="MYOSIN_MOTOR"/>
    <property type="match status" value="1"/>
</dbReference>
<dbReference type="GO" id="GO:0003779">
    <property type="term" value="F:actin binding"/>
    <property type="evidence" value="ECO:0007669"/>
    <property type="project" value="UniProtKB-KW"/>
</dbReference>
<evidence type="ECO:0000256" key="3">
    <source>
        <dbReference type="ARBA" id="ARBA00023123"/>
    </source>
</evidence>
<comment type="caution">
    <text evidence="7">The sequence shown here is derived from an EMBL/GenBank/DDBJ whole genome shotgun (WGS) entry which is preliminary data.</text>
</comment>
<comment type="caution">
    <text evidence="5">Lacks conserved residue(s) required for the propagation of feature annotation.</text>
</comment>
<dbReference type="InterPro" id="IPR051724">
    <property type="entry name" value="Actin_motor_Myosin"/>
</dbReference>
<dbReference type="AlphaFoldDB" id="A0A9W9YGC4"/>
<dbReference type="GO" id="GO:0016459">
    <property type="term" value="C:myosin complex"/>
    <property type="evidence" value="ECO:0007669"/>
    <property type="project" value="UniProtKB-KW"/>
</dbReference>
<dbReference type="EMBL" id="MU827778">
    <property type="protein sequence ID" value="KAJ7340289.1"/>
    <property type="molecule type" value="Genomic_DNA"/>
</dbReference>